<keyword evidence="3" id="KW-1185">Reference proteome</keyword>
<gene>
    <name evidence="2" type="ORF">GZ77_01305</name>
</gene>
<sequence length="684" mass="74395">MLLFREMKLLLMAIVLGLVAGCGSSSSSNDAVEDSLQPEIRVSGMVEVPGGDGGLASLVQPGLLDWLIEGLVPKAVATITGMEPVVGAFVELIRIDNNGEQVGGVLASTTTGLNGNYSLVLPTGVNLSGDLIVRVTSVDDRLLGDDLRAQVLEEAVNINPVSEFVLQRFIANEDVDLATIQPGSVVRLRGQIEAFDLTETADLSSMLEQLDERVGPYVDERIPIITQGDSSMISGEYHLSQFTVGLHEGHLWEGSLEMSLSHESMIFVPRDHGAVERQMSGDESRAIHYAEAPQRLHTEINISNETGSIEGDIDGEGTLAYNASFEEWCEEEEDKQVCFRMPAFQYLTQKVKDKNILVERLEDAVVRYGITDVDGLPTLDPDDEHGVEIFRGIGINMKKPDTLAFADLQGAFGAVSYNVYVDSDHLTEIDMVVSTINLDGSNVIVEDNIDSISIQRDEMGVLTKTQSNDENPISMDFELSNEAGRIDFVAGIDPIPGVEFVASANVNDELDVLVSRIFAAVDVEDNIPFASIGYGIALKLPETKPELSGKTYRLMTVGVSHGADEFAIFRVGYDTLLTMTSSTDGSLEGTEYLERINTGHQDGGYKLNQSEGQVNKAVTINLEENGFATLTLDDAAGTEIKGFFNEGASMGVFRRYWEGTGDKDGEKELELFVFAELESVTTEQ</sequence>
<dbReference type="AlphaFoldDB" id="A0A081NA50"/>
<evidence type="ECO:0000313" key="2">
    <source>
        <dbReference type="EMBL" id="KEQ15323.1"/>
    </source>
</evidence>
<accession>A0A081NA50</accession>
<comment type="caution">
    <text evidence="2">The sequence shown here is derived from an EMBL/GenBank/DDBJ whole genome shotgun (WGS) entry which is preliminary data.</text>
</comment>
<organism evidence="2 3">
    <name type="scientific">Endozoicomonas montiporae</name>
    <dbReference type="NCBI Taxonomy" id="1027273"/>
    <lineage>
        <taxon>Bacteria</taxon>
        <taxon>Pseudomonadati</taxon>
        <taxon>Pseudomonadota</taxon>
        <taxon>Gammaproteobacteria</taxon>
        <taxon>Oceanospirillales</taxon>
        <taxon>Endozoicomonadaceae</taxon>
        <taxon>Endozoicomonas</taxon>
    </lineage>
</organism>
<feature type="chain" id="PRO_5001760646" evidence="1">
    <location>
        <begin position="32"/>
        <end position="684"/>
    </location>
</feature>
<evidence type="ECO:0000313" key="3">
    <source>
        <dbReference type="Proteomes" id="UP000028006"/>
    </source>
</evidence>
<dbReference type="RefSeq" id="WP_034872542.1">
    <property type="nucleotide sequence ID" value="NZ_JOKG01000001.1"/>
</dbReference>
<feature type="signal peptide" evidence="1">
    <location>
        <begin position="1"/>
        <end position="31"/>
    </location>
</feature>
<proteinExistence type="predicted"/>
<dbReference type="PROSITE" id="PS51257">
    <property type="entry name" value="PROKAR_LIPOPROTEIN"/>
    <property type="match status" value="1"/>
</dbReference>
<name>A0A081NA50_9GAMM</name>
<dbReference type="EMBL" id="JOKG01000001">
    <property type="protein sequence ID" value="KEQ15323.1"/>
    <property type="molecule type" value="Genomic_DNA"/>
</dbReference>
<dbReference type="Proteomes" id="UP000028006">
    <property type="component" value="Unassembled WGS sequence"/>
</dbReference>
<reference evidence="2 3" key="1">
    <citation type="submission" date="2014-06" db="EMBL/GenBank/DDBJ databases">
        <title>Whole Genome Sequences of Three Symbiotic Endozoicomonas Bacteria.</title>
        <authorList>
            <person name="Neave M.J."/>
            <person name="Apprill A."/>
            <person name="Voolstra C.R."/>
        </authorList>
    </citation>
    <scope>NUCLEOTIDE SEQUENCE [LARGE SCALE GENOMIC DNA]</scope>
    <source>
        <strain evidence="2 3">LMG 24815</strain>
    </source>
</reference>
<dbReference type="eggNOG" id="ENOG50339GY">
    <property type="taxonomic scope" value="Bacteria"/>
</dbReference>
<protein>
    <submittedName>
        <fullName evidence="2">Uncharacterized protein</fullName>
    </submittedName>
</protein>
<keyword evidence="1" id="KW-0732">Signal</keyword>
<evidence type="ECO:0000256" key="1">
    <source>
        <dbReference type="SAM" id="SignalP"/>
    </source>
</evidence>